<dbReference type="PANTHER" id="PTHR21206">
    <property type="entry name" value="SLD5 PROTEIN"/>
    <property type="match status" value="1"/>
</dbReference>
<dbReference type="PIRSF" id="PIRSF007764">
    <property type="entry name" value="Sld5"/>
    <property type="match status" value="1"/>
</dbReference>
<dbReference type="CDD" id="cd21692">
    <property type="entry name" value="GINS_B_Sld5"/>
    <property type="match status" value="1"/>
</dbReference>
<feature type="domain" description="GINS subunit" evidence="7">
    <location>
        <begin position="62"/>
        <end position="142"/>
    </location>
</feature>
<dbReference type="GO" id="GO:0000811">
    <property type="term" value="C:GINS complex"/>
    <property type="evidence" value="ECO:0007669"/>
    <property type="project" value="UniProtKB-UniRule"/>
</dbReference>
<comment type="subcellular location">
    <subcellularLocation>
        <location evidence="1 6">Nucleus</location>
    </subcellularLocation>
</comment>
<dbReference type="SUPFAM" id="SSF160059">
    <property type="entry name" value="PriA/YqbF domain"/>
    <property type="match status" value="1"/>
</dbReference>
<sequence>MMDTFPDSTRPDETEDPDEEVFINPDVTTLFRRWRNEKYAPEILPYDGPLIDNLCEITDFANEKIQEDLEGDESQDPNELDFVLRRIDLERVKYMLRDYLRIRLWKVTQYPQQYLEPAHSELLSSAERIFLRNYWDAKSEFLKFRLLGAMPVSKQKLDDKIDLLDMVRRPKLDSHVYVRVVKDVGRVEVPPTFTQESPTSAEPLDLGEGETWLLRYSVVRRFLIDPELDGTLELV</sequence>
<evidence type="ECO:0000313" key="9">
    <source>
        <dbReference type="EMBL" id="CAD8861985.1"/>
    </source>
</evidence>
<keyword evidence="4 6" id="KW-0235">DNA replication</keyword>
<dbReference type="GO" id="GO:0006261">
    <property type="term" value="P:DNA-templated DNA replication"/>
    <property type="evidence" value="ECO:0007669"/>
    <property type="project" value="InterPro"/>
</dbReference>
<comment type="similarity">
    <text evidence="2 6">Belongs to the GINS4/SLD5 family.</text>
</comment>
<dbReference type="PANTHER" id="PTHR21206:SF0">
    <property type="entry name" value="DNA REPLICATION COMPLEX GINS PROTEIN SLD5"/>
    <property type="match status" value="1"/>
</dbReference>
<dbReference type="InterPro" id="IPR036224">
    <property type="entry name" value="GINS_bundle-like_dom_sf"/>
</dbReference>
<reference evidence="9" key="1">
    <citation type="submission" date="2021-01" db="EMBL/GenBank/DDBJ databases">
        <authorList>
            <person name="Corre E."/>
            <person name="Pelletier E."/>
            <person name="Niang G."/>
            <person name="Scheremetjew M."/>
            <person name="Finn R."/>
            <person name="Kale V."/>
            <person name="Holt S."/>
            <person name="Cochrane G."/>
            <person name="Meng A."/>
            <person name="Brown T."/>
            <person name="Cohen L."/>
        </authorList>
    </citation>
    <scope>NUCLEOTIDE SEQUENCE</scope>
</reference>
<accession>A0A7S1AQV9</accession>
<dbReference type="SUPFAM" id="SSF158573">
    <property type="entry name" value="GINS helical bundle-like"/>
    <property type="match status" value="1"/>
</dbReference>
<organism evidence="9">
    <name type="scientific">Noctiluca scintillans</name>
    <name type="common">Sea sparkle</name>
    <name type="synonym">Red tide dinoflagellate</name>
    <dbReference type="NCBI Taxonomy" id="2966"/>
    <lineage>
        <taxon>Eukaryota</taxon>
        <taxon>Sar</taxon>
        <taxon>Alveolata</taxon>
        <taxon>Dinophyceae</taxon>
        <taxon>Noctilucales</taxon>
        <taxon>Noctilucaceae</taxon>
        <taxon>Noctiluca</taxon>
    </lineage>
</organism>
<dbReference type="Pfam" id="PF05916">
    <property type="entry name" value="Sld5"/>
    <property type="match status" value="1"/>
</dbReference>
<evidence type="ECO:0000259" key="7">
    <source>
        <dbReference type="Pfam" id="PF05916"/>
    </source>
</evidence>
<evidence type="ECO:0000259" key="8">
    <source>
        <dbReference type="Pfam" id="PF16922"/>
    </source>
</evidence>
<dbReference type="Pfam" id="PF16922">
    <property type="entry name" value="SLD5_C"/>
    <property type="match status" value="1"/>
</dbReference>
<evidence type="ECO:0000256" key="1">
    <source>
        <dbReference type="ARBA" id="ARBA00004123"/>
    </source>
</evidence>
<evidence type="ECO:0000256" key="4">
    <source>
        <dbReference type="ARBA" id="ARBA00022705"/>
    </source>
</evidence>
<dbReference type="Gene3D" id="1.20.58.1030">
    <property type="match status" value="1"/>
</dbReference>
<dbReference type="InterPro" id="IPR021151">
    <property type="entry name" value="GINS_A"/>
</dbReference>
<evidence type="ECO:0000256" key="6">
    <source>
        <dbReference type="PIRNR" id="PIRNR007764"/>
    </source>
</evidence>
<protein>
    <recommendedName>
        <fullName evidence="3 6">DNA replication complex GINS protein SLD5</fullName>
    </recommendedName>
</protein>
<dbReference type="InterPro" id="IPR031633">
    <property type="entry name" value="SLD5_C"/>
</dbReference>
<proteinExistence type="inferred from homology"/>
<evidence type="ECO:0000256" key="2">
    <source>
        <dbReference type="ARBA" id="ARBA00008187"/>
    </source>
</evidence>
<evidence type="ECO:0000256" key="3">
    <source>
        <dbReference type="ARBA" id="ARBA00014804"/>
    </source>
</evidence>
<dbReference type="InterPro" id="IPR038749">
    <property type="entry name" value="Sld5_GINS_A"/>
</dbReference>
<dbReference type="AlphaFoldDB" id="A0A7S1AQV9"/>
<dbReference type="InterPro" id="IPR008591">
    <property type="entry name" value="GINS_Sld5"/>
</dbReference>
<gene>
    <name evidence="9" type="ORF">NSCI0253_LOCUS36340</name>
</gene>
<keyword evidence="5 6" id="KW-0539">Nucleus</keyword>
<name>A0A7S1AQV9_NOCSC</name>
<dbReference type="GO" id="GO:0000727">
    <property type="term" value="P:double-strand break repair via break-induced replication"/>
    <property type="evidence" value="ECO:0007669"/>
    <property type="project" value="TreeGrafter"/>
</dbReference>
<feature type="domain" description="DNA replication complex GINS protein SLD5 C-terminal" evidence="8">
    <location>
        <begin position="170"/>
        <end position="235"/>
    </location>
</feature>
<dbReference type="EMBL" id="HBFQ01050987">
    <property type="protein sequence ID" value="CAD8861985.1"/>
    <property type="molecule type" value="Transcribed_RNA"/>
</dbReference>
<evidence type="ECO:0000256" key="5">
    <source>
        <dbReference type="ARBA" id="ARBA00023242"/>
    </source>
</evidence>
<comment type="function">
    <text evidence="6">The GINS complex plays an essential role in the initiation of DNA replication.</text>
</comment>
<dbReference type="CDD" id="cd11711">
    <property type="entry name" value="GINS_A_Sld5"/>
    <property type="match status" value="1"/>
</dbReference>